<dbReference type="Proteomes" id="UP000053881">
    <property type="component" value="Unassembled WGS sequence"/>
</dbReference>
<name>A0A0Q9Y7Z0_9BACI</name>
<comment type="caution">
    <text evidence="1">The sequence shown here is derived from an EMBL/GenBank/DDBJ whole genome shotgun (WGS) entry which is preliminary data.</text>
</comment>
<dbReference type="SUPFAM" id="SSF100920">
    <property type="entry name" value="Heat shock protein 70kD (HSP70), peptide-binding domain"/>
    <property type="match status" value="1"/>
</dbReference>
<gene>
    <name evidence="1" type="ORF">ACA29_01505</name>
</gene>
<dbReference type="InterPro" id="IPR029047">
    <property type="entry name" value="HSP70_peptide-bd_sf"/>
</dbReference>
<accession>A0A0Q9Y7Z0</accession>
<evidence type="ECO:0000313" key="1">
    <source>
        <dbReference type="EMBL" id="KRG16971.1"/>
    </source>
</evidence>
<dbReference type="EMBL" id="LGPB01000017">
    <property type="protein sequence ID" value="KRG16971.1"/>
    <property type="molecule type" value="Genomic_DNA"/>
</dbReference>
<dbReference type="Gene3D" id="2.60.34.10">
    <property type="entry name" value="Substrate Binding Domain Of DNAk, Chain A, domain 1"/>
    <property type="match status" value="1"/>
</dbReference>
<reference evidence="1 2" key="1">
    <citation type="submission" date="2015-06" db="EMBL/GenBank/DDBJ databases">
        <title>Genome sequencing project of Bacillus galactosidilyticus PL133.</title>
        <authorList>
            <person name="Gaiero J."/>
            <person name="Nicol R."/>
            <person name="Habash M."/>
        </authorList>
    </citation>
    <scope>NUCLEOTIDE SEQUENCE [LARGE SCALE GENOMIC DNA]</scope>
    <source>
        <strain evidence="1 2">PL133</strain>
    </source>
</reference>
<protein>
    <recommendedName>
        <fullName evidence="3">Heat shock protein 70</fullName>
    </recommendedName>
</protein>
<proteinExistence type="predicted"/>
<sequence length="88" mass="9927">MDVTEGEDEDPEYIKIIGTSTIQLPSGLPMSSPIEITISYDKNGIVHTRAKDLFNDIDLGEMVIERQSNLTQQEFEVKKETLLSIEVE</sequence>
<organism evidence="1 2">
    <name type="scientific">Lederbergia galactosidilytica</name>
    <dbReference type="NCBI Taxonomy" id="217031"/>
    <lineage>
        <taxon>Bacteria</taxon>
        <taxon>Bacillati</taxon>
        <taxon>Bacillota</taxon>
        <taxon>Bacilli</taxon>
        <taxon>Bacillales</taxon>
        <taxon>Bacillaceae</taxon>
        <taxon>Lederbergia</taxon>
    </lineage>
</organism>
<evidence type="ECO:0008006" key="3">
    <source>
        <dbReference type="Google" id="ProtNLM"/>
    </source>
</evidence>
<evidence type="ECO:0000313" key="2">
    <source>
        <dbReference type="Proteomes" id="UP000053881"/>
    </source>
</evidence>
<dbReference type="AlphaFoldDB" id="A0A0Q9Y7Z0"/>
<dbReference type="PATRIC" id="fig|217031.4.peg.532"/>